<evidence type="ECO:0000256" key="3">
    <source>
        <dbReference type="ARBA" id="ARBA00023163"/>
    </source>
</evidence>
<sequence length="105" mass="11553">MAHSNANSTGGENDAINISASQRLAILKALADPRRMEIIERLAATACTGCSDMRECLPISAATLSHHLKELETAGLIHIEREGKFARLTLRRDIWQAFLADLQKL</sequence>
<dbReference type="Pfam" id="PF12840">
    <property type="entry name" value="HTH_20"/>
    <property type="match status" value="1"/>
</dbReference>
<dbReference type="PANTHER" id="PTHR33154:SF25">
    <property type="entry name" value="LMO0101 PROTEIN"/>
    <property type="match status" value="1"/>
</dbReference>
<dbReference type="CDD" id="cd00090">
    <property type="entry name" value="HTH_ARSR"/>
    <property type="match status" value="1"/>
</dbReference>
<dbReference type="SMART" id="SM00418">
    <property type="entry name" value="HTH_ARSR"/>
    <property type="match status" value="1"/>
</dbReference>
<keyword evidence="2" id="KW-0238">DNA-binding</keyword>
<dbReference type="NCBIfam" id="NF033788">
    <property type="entry name" value="HTH_metalloreg"/>
    <property type="match status" value="1"/>
</dbReference>
<dbReference type="RefSeq" id="WP_263336349.1">
    <property type="nucleotide sequence ID" value="NZ_JAGSYH010000003.1"/>
</dbReference>
<comment type="caution">
    <text evidence="5">The sequence shown here is derived from an EMBL/GenBank/DDBJ whole genome shotgun (WGS) entry which is preliminary data.</text>
</comment>
<feature type="domain" description="HTH arsR-type" evidence="4">
    <location>
        <begin position="15"/>
        <end position="105"/>
    </location>
</feature>
<evidence type="ECO:0000313" key="6">
    <source>
        <dbReference type="Proteomes" id="UP001596091"/>
    </source>
</evidence>
<keyword evidence="1" id="KW-0805">Transcription regulation</keyword>
<dbReference type="InterPro" id="IPR001845">
    <property type="entry name" value="HTH_ArsR_DNA-bd_dom"/>
</dbReference>
<reference evidence="6" key="1">
    <citation type="journal article" date="2019" name="Int. J. Syst. Evol. Microbiol.">
        <title>The Global Catalogue of Microorganisms (GCM) 10K type strain sequencing project: providing services to taxonomists for standard genome sequencing and annotation.</title>
        <authorList>
            <consortium name="The Broad Institute Genomics Platform"/>
            <consortium name="The Broad Institute Genome Sequencing Center for Infectious Disease"/>
            <person name="Wu L."/>
            <person name="Ma J."/>
        </authorList>
    </citation>
    <scope>NUCLEOTIDE SEQUENCE [LARGE SCALE GENOMIC DNA]</scope>
    <source>
        <strain evidence="6">JCM 4087</strain>
    </source>
</reference>
<dbReference type="PANTHER" id="PTHR33154">
    <property type="entry name" value="TRANSCRIPTIONAL REGULATOR, ARSR FAMILY"/>
    <property type="match status" value="1"/>
</dbReference>
<dbReference type="PROSITE" id="PS50987">
    <property type="entry name" value="HTH_ARSR_2"/>
    <property type="match status" value="1"/>
</dbReference>
<dbReference type="InterPro" id="IPR036388">
    <property type="entry name" value="WH-like_DNA-bd_sf"/>
</dbReference>
<name>A0ABW1EEG5_9BACT</name>
<evidence type="ECO:0000256" key="2">
    <source>
        <dbReference type="ARBA" id="ARBA00023125"/>
    </source>
</evidence>
<dbReference type="Proteomes" id="UP001596091">
    <property type="component" value="Unassembled WGS sequence"/>
</dbReference>
<evidence type="ECO:0000259" key="4">
    <source>
        <dbReference type="PROSITE" id="PS50987"/>
    </source>
</evidence>
<dbReference type="Gene3D" id="1.10.10.10">
    <property type="entry name" value="Winged helix-like DNA-binding domain superfamily/Winged helix DNA-binding domain"/>
    <property type="match status" value="1"/>
</dbReference>
<organism evidence="5 6">
    <name type="scientific">Acidicapsa dinghuensis</name>
    <dbReference type="NCBI Taxonomy" id="2218256"/>
    <lineage>
        <taxon>Bacteria</taxon>
        <taxon>Pseudomonadati</taxon>
        <taxon>Acidobacteriota</taxon>
        <taxon>Terriglobia</taxon>
        <taxon>Terriglobales</taxon>
        <taxon>Acidobacteriaceae</taxon>
        <taxon>Acidicapsa</taxon>
    </lineage>
</organism>
<dbReference type="InterPro" id="IPR011991">
    <property type="entry name" value="ArsR-like_HTH"/>
</dbReference>
<protein>
    <submittedName>
        <fullName evidence="5">ArsR/SmtB family transcription factor</fullName>
    </submittedName>
</protein>
<accession>A0ABW1EEG5</accession>
<evidence type="ECO:0000313" key="5">
    <source>
        <dbReference type="EMBL" id="MFC5862661.1"/>
    </source>
</evidence>
<dbReference type="PRINTS" id="PR00778">
    <property type="entry name" value="HTHARSR"/>
</dbReference>
<dbReference type="EMBL" id="JBHSPH010000002">
    <property type="protein sequence ID" value="MFC5862661.1"/>
    <property type="molecule type" value="Genomic_DNA"/>
</dbReference>
<evidence type="ECO:0000256" key="1">
    <source>
        <dbReference type="ARBA" id="ARBA00023015"/>
    </source>
</evidence>
<dbReference type="SUPFAM" id="SSF46785">
    <property type="entry name" value="Winged helix' DNA-binding domain"/>
    <property type="match status" value="1"/>
</dbReference>
<keyword evidence="3" id="KW-0804">Transcription</keyword>
<dbReference type="InterPro" id="IPR036390">
    <property type="entry name" value="WH_DNA-bd_sf"/>
</dbReference>
<dbReference type="InterPro" id="IPR051081">
    <property type="entry name" value="HTH_MetalResp_TranReg"/>
</dbReference>
<keyword evidence="6" id="KW-1185">Reference proteome</keyword>
<proteinExistence type="predicted"/>
<gene>
    <name evidence="5" type="ORF">ACFPT7_10200</name>
</gene>